<sequence>MEPKATASMTMQQEQQFKKIVNLLEDKKAKSTIALVGDAGVGKTWMASEINDYYINESINGSCFYGTLWFSMNKKYDEGPFMKSLPVSCLYIQVSRRMKVMSKTR</sequence>
<reference evidence="2" key="2">
    <citation type="submission" date="2020-03" db="EMBL/GenBank/DDBJ databases">
        <title>Walnut 2.0.</title>
        <authorList>
            <person name="Marrano A."/>
            <person name="Britton M."/>
            <person name="Zimin A.V."/>
            <person name="Zaini P.A."/>
            <person name="Workman R."/>
            <person name="Puiu D."/>
            <person name="Bianco L."/>
            <person name="Allen B.J."/>
            <person name="Troggio M."/>
            <person name="Leslie C.A."/>
            <person name="Timp W."/>
            <person name="Dendekar A."/>
            <person name="Salzberg S.L."/>
            <person name="Neale D.B."/>
        </authorList>
    </citation>
    <scope>NUCLEOTIDE SEQUENCE</scope>
    <source>
        <tissue evidence="2">Leaves</tissue>
    </source>
</reference>
<dbReference type="Pfam" id="PF00931">
    <property type="entry name" value="NB-ARC"/>
    <property type="match status" value="1"/>
</dbReference>
<evidence type="ECO:0000259" key="1">
    <source>
        <dbReference type="Pfam" id="PF00931"/>
    </source>
</evidence>
<dbReference type="InterPro" id="IPR002182">
    <property type="entry name" value="NB-ARC"/>
</dbReference>
<protein>
    <recommendedName>
        <fullName evidence="1">NB-ARC domain-containing protein</fullName>
    </recommendedName>
</protein>
<name>A0A833X504_JUGRE</name>
<feature type="domain" description="NB-ARC" evidence="1">
    <location>
        <begin position="13"/>
        <end position="84"/>
    </location>
</feature>
<evidence type="ECO:0000313" key="3">
    <source>
        <dbReference type="Proteomes" id="UP000619265"/>
    </source>
</evidence>
<dbReference type="GO" id="GO:0043531">
    <property type="term" value="F:ADP binding"/>
    <property type="evidence" value="ECO:0007669"/>
    <property type="project" value="InterPro"/>
</dbReference>
<dbReference type="EMBL" id="LIHL02000009">
    <property type="protein sequence ID" value="KAF5459907.1"/>
    <property type="molecule type" value="Genomic_DNA"/>
</dbReference>
<dbReference type="SUPFAM" id="SSF52540">
    <property type="entry name" value="P-loop containing nucleoside triphosphate hydrolases"/>
    <property type="match status" value="1"/>
</dbReference>
<proteinExistence type="predicted"/>
<gene>
    <name evidence="2" type="ORF">F2P56_019817</name>
</gene>
<organism evidence="2 3">
    <name type="scientific">Juglans regia</name>
    <name type="common">English walnut</name>
    <dbReference type="NCBI Taxonomy" id="51240"/>
    <lineage>
        <taxon>Eukaryota</taxon>
        <taxon>Viridiplantae</taxon>
        <taxon>Streptophyta</taxon>
        <taxon>Embryophyta</taxon>
        <taxon>Tracheophyta</taxon>
        <taxon>Spermatophyta</taxon>
        <taxon>Magnoliopsida</taxon>
        <taxon>eudicotyledons</taxon>
        <taxon>Gunneridae</taxon>
        <taxon>Pentapetalae</taxon>
        <taxon>rosids</taxon>
        <taxon>fabids</taxon>
        <taxon>Fagales</taxon>
        <taxon>Juglandaceae</taxon>
        <taxon>Juglans</taxon>
    </lineage>
</organism>
<accession>A0A833X504</accession>
<dbReference type="Proteomes" id="UP000619265">
    <property type="component" value="Unassembled WGS sequence"/>
</dbReference>
<dbReference type="AlphaFoldDB" id="A0A833X504"/>
<dbReference type="InterPro" id="IPR027417">
    <property type="entry name" value="P-loop_NTPase"/>
</dbReference>
<dbReference type="Gene3D" id="3.40.50.300">
    <property type="entry name" value="P-loop containing nucleotide triphosphate hydrolases"/>
    <property type="match status" value="1"/>
</dbReference>
<dbReference type="Gramene" id="Jr09_03490_p2">
    <property type="protein sequence ID" value="cds.Jr09_03490_p2"/>
    <property type="gene ID" value="Jr09_03490"/>
</dbReference>
<evidence type="ECO:0000313" key="2">
    <source>
        <dbReference type="EMBL" id="KAF5459907.1"/>
    </source>
</evidence>
<comment type="caution">
    <text evidence="2">The sequence shown here is derived from an EMBL/GenBank/DDBJ whole genome shotgun (WGS) entry which is preliminary data.</text>
</comment>
<reference evidence="2" key="1">
    <citation type="submission" date="2015-10" db="EMBL/GenBank/DDBJ databases">
        <authorList>
            <person name="Martinez-Garcia P.J."/>
            <person name="Crepeau M.W."/>
            <person name="Puiu D."/>
            <person name="Gonzalez-Ibeas D."/>
            <person name="Whalen J."/>
            <person name="Stevens K."/>
            <person name="Paul R."/>
            <person name="Butterfield T."/>
            <person name="Britton M."/>
            <person name="Reagan R."/>
            <person name="Chakraborty S."/>
            <person name="Walawage S.L."/>
            <person name="Vasquez-Gross H.A."/>
            <person name="Cardeno C."/>
            <person name="Famula R."/>
            <person name="Pratt K."/>
            <person name="Kuruganti S."/>
            <person name="Aradhya M.K."/>
            <person name="Leslie C.A."/>
            <person name="Dandekar A.M."/>
            <person name="Salzberg S.L."/>
            <person name="Wegrzyn J.L."/>
            <person name="Langley C.H."/>
            <person name="Neale D.B."/>
        </authorList>
    </citation>
    <scope>NUCLEOTIDE SEQUENCE</scope>
    <source>
        <tissue evidence="2">Leaves</tissue>
    </source>
</reference>